<gene>
    <name evidence="3" type="ordered locus">AZC_4421</name>
</gene>
<reference evidence="3 4" key="3">
    <citation type="journal article" date="2008" name="BMC Genomics">
        <title>The genome of the versatile nitrogen fixer Azorhizobium caulinodans ORS571.</title>
        <authorList>
            <person name="Lee KB."/>
            <person name="Backer P.D."/>
            <person name="Aono T."/>
            <person name="Liu CT."/>
            <person name="Suzuki S."/>
            <person name="Suzuki T."/>
            <person name="Kaneko T."/>
            <person name="Yamada M."/>
            <person name="Tabata S."/>
            <person name="Kupfer D.M."/>
            <person name="Najar F.Z."/>
            <person name="Wiley G.B."/>
            <person name="Roe B."/>
            <person name="Binnewies T.T."/>
            <person name="Ussery D.W."/>
            <person name="D'Haeze W."/>
            <person name="Herder J.D."/>
            <person name="Gevers D."/>
            <person name="Vereecke D."/>
            <person name="Holsters M."/>
            <person name="Oyaizu H."/>
        </authorList>
    </citation>
    <scope>NUCLEOTIDE SEQUENCE [LARGE SCALE GENOMIC DNA]</scope>
    <source>
        <strain evidence="4">ATCC 43989 / DSM 5975 / JCM 20966 / LMG 6465 / NBRC 14845 / NCIMB 13405 / ORS 571</strain>
    </source>
</reference>
<keyword evidence="2 3" id="KW-0808">Transferase</keyword>
<accession>A8HWE1</accession>
<dbReference type="AlphaFoldDB" id="A8HWE1"/>
<dbReference type="Proteomes" id="UP000000270">
    <property type="component" value="Chromosome"/>
</dbReference>
<dbReference type="Pfam" id="PF03808">
    <property type="entry name" value="Glyco_tran_WecG"/>
    <property type="match status" value="1"/>
</dbReference>
<reference evidence="3 4" key="6">
    <citation type="journal article" date="2011" name="Appl. Environ. Microbiol.">
        <title>Involvement of the azorhizobial chromosome partition gene (parA) in the onset of bacteroid differentiation during Sesbania rostrata stem nodule development.</title>
        <authorList>
            <person name="Liu CT."/>
            <person name="Lee KB."/>
            <person name="Wang YS."/>
            <person name="Peng MH."/>
            <person name="Lee KT."/>
            <person name="Suzuki S."/>
            <person name="Suzuki T."/>
            <person name="Oyaizu H."/>
        </authorList>
    </citation>
    <scope>NUCLEOTIDE SEQUENCE [LARGE SCALE GENOMIC DNA]</scope>
    <source>
        <strain evidence="4">ATCC 43989 / DSM 5975 / JCM 20966 / LMG 6465 / NBRC 14845 / NCIMB 13405 / ORS 571</strain>
    </source>
</reference>
<keyword evidence="4" id="KW-1185">Reference proteome</keyword>
<protein>
    <submittedName>
        <fullName evidence="3">Glycosyltransferase</fullName>
    </submittedName>
</protein>
<evidence type="ECO:0000313" key="4">
    <source>
        <dbReference type="Proteomes" id="UP000000270"/>
    </source>
</evidence>
<dbReference type="KEGG" id="azc:AZC_4421"/>
<dbReference type="PANTHER" id="PTHR34136:SF1">
    <property type="entry name" value="UDP-N-ACETYL-D-MANNOSAMINURONIC ACID TRANSFERASE"/>
    <property type="match status" value="1"/>
</dbReference>
<dbReference type="CDD" id="cd06533">
    <property type="entry name" value="Glyco_transf_WecG_TagA"/>
    <property type="match status" value="1"/>
</dbReference>
<evidence type="ECO:0000256" key="2">
    <source>
        <dbReference type="ARBA" id="ARBA00022679"/>
    </source>
</evidence>
<dbReference type="EMBL" id="AP009384">
    <property type="protein sequence ID" value="BAF90419.1"/>
    <property type="molecule type" value="Genomic_DNA"/>
</dbReference>
<dbReference type="CAZy" id="GT26">
    <property type="family name" value="Glycosyltransferase Family 26"/>
</dbReference>
<dbReference type="GO" id="GO:0016758">
    <property type="term" value="F:hexosyltransferase activity"/>
    <property type="evidence" value="ECO:0007669"/>
    <property type="project" value="TreeGrafter"/>
</dbReference>
<dbReference type="PANTHER" id="PTHR34136">
    <property type="match status" value="1"/>
</dbReference>
<dbReference type="HOGENOM" id="CLU_063203_0_1_5"/>
<reference evidence="4" key="2">
    <citation type="submission" date="2007-04" db="EMBL/GenBank/DDBJ databases">
        <title>Complete genome sequence of the nitrogen-fixing bacterium Azorhizobium caulinodans ORS571.</title>
        <authorList>
            <person name="Lee K.B."/>
            <person name="Backer P.D."/>
            <person name="Aono T."/>
            <person name="Liu C.T."/>
            <person name="Suzuki S."/>
            <person name="Suzuki T."/>
            <person name="Kaneko T."/>
            <person name="Yamada M."/>
            <person name="Tabata S."/>
            <person name="Kupfer D.M."/>
            <person name="Najar F.Z."/>
            <person name="Wiley G.B."/>
            <person name="Roe B."/>
            <person name="Binnewies T."/>
            <person name="Ussery D."/>
            <person name="Vereecke D."/>
            <person name="Gevers D."/>
            <person name="Holsters M."/>
            <person name="Oyaizu H."/>
        </authorList>
    </citation>
    <scope>NUCLEOTIDE SEQUENCE [LARGE SCALE GENOMIC DNA]</scope>
    <source>
        <strain evidence="4">ATCC 43989 / DSM 5975 / JCM 20966 / LMG 6465 / NBRC 14845 / NCIMB 13405 / ORS 571</strain>
    </source>
</reference>
<dbReference type="NCBIfam" id="TIGR00696">
    <property type="entry name" value="wecG_tagA_cpsF"/>
    <property type="match status" value="1"/>
</dbReference>
<name>A8HWE1_AZOC5</name>
<dbReference type="InterPro" id="IPR004629">
    <property type="entry name" value="WecG_TagA_CpsF"/>
</dbReference>
<dbReference type="STRING" id="438753.AZC_4421"/>
<reference evidence="3 4" key="1">
    <citation type="journal article" date="2007" name="Appl. Environ. Microbiol.">
        <title>Rhizobial factors required for stem nodule maturation and maintenance in Sesbania rostrata-Azorhizobium caulinodans ORS571 symbiosis.</title>
        <authorList>
            <person name="Suzuki S."/>
            <person name="Aono T."/>
            <person name="Lee KB."/>
            <person name="Suzuki T."/>
            <person name="Liu CT."/>
            <person name="Miwa H."/>
            <person name="Wakao S."/>
            <person name="Iki T."/>
            <person name="Oyaizu H."/>
        </authorList>
    </citation>
    <scope>NUCLEOTIDE SEQUENCE [LARGE SCALE GENOMIC DNA]</scope>
    <source>
        <strain evidence="4">ATCC 43989 / DSM 5975 / JCM 20966 / LMG 6465 / NBRC 14845 / NCIMB 13405 / ORS 571</strain>
    </source>
</reference>
<organism evidence="3 4">
    <name type="scientific">Azorhizobium caulinodans (strain ATCC 43989 / DSM 5975 / JCM 20966 / LMG 6465 / NBRC 14845 / NCIMB 13405 / ORS 571)</name>
    <dbReference type="NCBI Taxonomy" id="438753"/>
    <lineage>
        <taxon>Bacteria</taxon>
        <taxon>Pseudomonadati</taxon>
        <taxon>Pseudomonadota</taxon>
        <taxon>Alphaproteobacteria</taxon>
        <taxon>Hyphomicrobiales</taxon>
        <taxon>Xanthobacteraceae</taxon>
        <taxon>Azorhizobium</taxon>
    </lineage>
</organism>
<evidence type="ECO:0000256" key="1">
    <source>
        <dbReference type="ARBA" id="ARBA00022676"/>
    </source>
</evidence>
<reference evidence="3 4" key="4">
    <citation type="journal article" date="2009" name="Appl. Environ. Microbiol.">
        <title>Comparative genome-wide transcriptional profiling of Azorhizobium caulinodans ORS571 grown under free-living and symbiotic conditions.</title>
        <authorList>
            <person name="Tsukada S."/>
            <person name="Aono T."/>
            <person name="Akiba N."/>
            <person name="Lee KB."/>
            <person name="Liu CT."/>
            <person name="Toyazaki H."/>
            <person name="Oyaizu H."/>
        </authorList>
    </citation>
    <scope>NUCLEOTIDE SEQUENCE [LARGE SCALE GENOMIC DNA]</scope>
    <source>
        <strain evidence="4">ATCC 43989 / DSM 5975 / JCM 20966 / LMG 6465 / NBRC 14845 / NCIMB 13405 / ORS 571</strain>
    </source>
</reference>
<reference evidence="3 4" key="5">
    <citation type="journal article" date="2010" name="Appl. Environ. Microbiol.">
        <title>phrR-like gene praR of Azorhizobium caulinodans ORS571 is essential for symbiosis with Sesbania rostrata and is involved in expression of reb genes.</title>
        <authorList>
            <person name="Akiba N."/>
            <person name="Aono T."/>
            <person name="Toyazaki H."/>
            <person name="Sato S."/>
            <person name="Oyaizu H."/>
        </authorList>
    </citation>
    <scope>NUCLEOTIDE SEQUENCE [LARGE SCALE GENOMIC DNA]</scope>
    <source>
        <strain evidence="4">ATCC 43989 / DSM 5975 / JCM 20966 / LMG 6465 / NBRC 14845 / NCIMB 13405 / ORS 571</strain>
    </source>
</reference>
<keyword evidence="1" id="KW-0328">Glycosyltransferase</keyword>
<sequence>MLYRPVCDGCAKGAGEQDMEPLTDISRPLPPVAETVFLGVPISRLDAAEAAALIAARGPGVPFAYAVTPNASHFNLLGEIRDARFQDVYDHAWLRLMDGKVPRAFARKVFGLDLPHCAGSDLTELLFRDHIRPDDAITVIGGGEALRRRLVERFGLTRLAVYDPPMGFMEQPGEAEACVTFVQQHPARYVFFGVGSPRGEYLARMVQQAGAVGTGLCVGGSLNFLTGLVKRAPMVFRTLGVEWLYRLLRNPVRHARRVFIDSMPLLWMVAKAKWNPGAYGMAPTRQRGAP</sequence>
<evidence type="ECO:0000313" key="3">
    <source>
        <dbReference type="EMBL" id="BAF90419.1"/>
    </source>
</evidence>
<proteinExistence type="predicted"/>
<dbReference type="eggNOG" id="COG1922">
    <property type="taxonomic scope" value="Bacteria"/>
</dbReference>